<name>A0A7L3WF73_9GRUI</name>
<dbReference type="PROSITE" id="PS50021">
    <property type="entry name" value="CH"/>
    <property type="match status" value="1"/>
</dbReference>
<accession>A0A7L3WF73</accession>
<evidence type="ECO:0000256" key="5">
    <source>
        <dbReference type="SAM" id="MobiDB-lite"/>
    </source>
</evidence>
<feature type="non-terminal residue" evidence="7">
    <location>
        <position position="150"/>
    </location>
</feature>
<keyword evidence="4" id="KW-0175">Coiled coil</keyword>
<dbReference type="Proteomes" id="UP000518911">
    <property type="component" value="Unassembled WGS sequence"/>
</dbReference>
<dbReference type="Gene3D" id="1.10.418.10">
    <property type="entry name" value="Calponin-like domain"/>
    <property type="match status" value="1"/>
</dbReference>
<reference evidence="7 8" key="1">
    <citation type="submission" date="2019-09" db="EMBL/GenBank/DDBJ databases">
        <title>Bird 10,000 Genomes (B10K) Project - Family phase.</title>
        <authorList>
            <person name="Zhang G."/>
        </authorList>
    </citation>
    <scope>NUCLEOTIDE SEQUENCE [LARGE SCALE GENOMIC DNA]</scope>
    <source>
        <strain evidence="7">OUT-0055</strain>
        <tissue evidence="7">Blood</tissue>
    </source>
</reference>
<evidence type="ECO:0000256" key="3">
    <source>
        <dbReference type="ARBA" id="ARBA00022753"/>
    </source>
</evidence>
<dbReference type="InterPro" id="IPR036872">
    <property type="entry name" value="CH_dom_sf"/>
</dbReference>
<feature type="region of interest" description="Disordered" evidence="5">
    <location>
        <begin position="106"/>
        <end position="150"/>
    </location>
</feature>
<sequence>PGGGSGALLAWCQEVTAGYRGVRVTNFSTSWRSGLAFCALLHRHHPRLLDYEALDPLDIRGNNKLAFDAFSALGVPRLLDPADMVLPPTPDRLGVMTYLSQVRARLQLPPGPPLGTTQGGTPPDPQLCSMEDRQTQEPPDPRIGAGQGGP</sequence>
<feature type="non-terminal residue" evidence="7">
    <location>
        <position position="1"/>
    </location>
</feature>
<evidence type="ECO:0000256" key="2">
    <source>
        <dbReference type="ARBA" id="ARBA00022553"/>
    </source>
</evidence>
<comment type="caution">
    <text evidence="7">The sequence shown here is derived from an EMBL/GenBank/DDBJ whole genome shotgun (WGS) entry which is preliminary data.</text>
</comment>
<dbReference type="SUPFAM" id="SSF47576">
    <property type="entry name" value="Calponin-homology domain, CH-domain"/>
    <property type="match status" value="1"/>
</dbReference>
<organism evidence="7 8">
    <name type="scientific">Atlantisia rogersi</name>
    <name type="common">Inaccessible Island rail</name>
    <dbReference type="NCBI Taxonomy" id="2478892"/>
    <lineage>
        <taxon>Eukaryota</taxon>
        <taxon>Metazoa</taxon>
        <taxon>Chordata</taxon>
        <taxon>Craniata</taxon>
        <taxon>Vertebrata</taxon>
        <taxon>Euteleostomi</taxon>
        <taxon>Archelosauria</taxon>
        <taxon>Archosauria</taxon>
        <taxon>Dinosauria</taxon>
        <taxon>Saurischia</taxon>
        <taxon>Theropoda</taxon>
        <taxon>Coelurosauria</taxon>
        <taxon>Aves</taxon>
        <taxon>Neognathae</taxon>
        <taxon>Neoaves</taxon>
        <taxon>Gruiformes</taxon>
        <taxon>Rallidae</taxon>
        <taxon>Atlantisia</taxon>
    </lineage>
</organism>
<dbReference type="InterPro" id="IPR050540">
    <property type="entry name" value="F-actin_Monoox_Mical"/>
</dbReference>
<dbReference type="GO" id="GO:0005768">
    <property type="term" value="C:endosome"/>
    <property type="evidence" value="ECO:0007669"/>
    <property type="project" value="UniProtKB-SubCell"/>
</dbReference>
<evidence type="ECO:0000256" key="1">
    <source>
        <dbReference type="ARBA" id="ARBA00004177"/>
    </source>
</evidence>
<proteinExistence type="predicted"/>
<evidence type="ECO:0000313" key="8">
    <source>
        <dbReference type="Proteomes" id="UP000518911"/>
    </source>
</evidence>
<feature type="domain" description="Calponin-homology (CH)" evidence="6">
    <location>
        <begin position="2"/>
        <end position="107"/>
    </location>
</feature>
<dbReference type="OrthoDB" id="21607at2759"/>
<dbReference type="AlphaFoldDB" id="A0A7L3WF73"/>
<dbReference type="PANTHER" id="PTHR23167:SF42">
    <property type="entry name" value="EH DOMAIN-BINDING PROTEIN 1-LIKE PROTEIN 1"/>
    <property type="match status" value="1"/>
</dbReference>
<comment type="subcellular location">
    <subcellularLocation>
        <location evidence="1">Endosome</location>
    </subcellularLocation>
</comment>
<dbReference type="Pfam" id="PF00307">
    <property type="entry name" value="CH"/>
    <property type="match status" value="1"/>
</dbReference>
<evidence type="ECO:0000259" key="6">
    <source>
        <dbReference type="PROSITE" id="PS50021"/>
    </source>
</evidence>
<evidence type="ECO:0000256" key="4">
    <source>
        <dbReference type="ARBA" id="ARBA00023054"/>
    </source>
</evidence>
<dbReference type="EMBL" id="VZUJ01063911">
    <property type="protein sequence ID" value="NXV74309.1"/>
    <property type="molecule type" value="Genomic_DNA"/>
</dbReference>
<gene>
    <name evidence="7" type="primary">Ehbp1l1_0</name>
    <name evidence="7" type="ORF">ATLROG_R14649</name>
</gene>
<protein>
    <submittedName>
        <fullName evidence="7">EH1L1 protein</fullName>
    </submittedName>
</protein>
<dbReference type="FunFam" id="1.10.418.10:FF:000023">
    <property type="entry name" value="EH domain-binding protein 1 isoform X1"/>
    <property type="match status" value="1"/>
</dbReference>
<keyword evidence="3" id="KW-0967">Endosome</keyword>
<dbReference type="PANTHER" id="PTHR23167">
    <property type="entry name" value="CALPONIN HOMOLOGY DOMAIN-CONTAINING PROTEIN DDB_G0272472-RELATED"/>
    <property type="match status" value="1"/>
</dbReference>
<dbReference type="SMART" id="SM00033">
    <property type="entry name" value="CH"/>
    <property type="match status" value="1"/>
</dbReference>
<dbReference type="InterPro" id="IPR001715">
    <property type="entry name" value="CH_dom"/>
</dbReference>
<evidence type="ECO:0000313" key="7">
    <source>
        <dbReference type="EMBL" id="NXV74309.1"/>
    </source>
</evidence>
<keyword evidence="8" id="KW-1185">Reference proteome</keyword>
<keyword evidence="2" id="KW-0597">Phosphoprotein</keyword>